<reference evidence="3" key="1">
    <citation type="journal article" date="2023" name="G3 (Bethesda)">
        <title>Whole genome assembly and annotation of the endangered Caribbean coral Acropora cervicornis.</title>
        <authorList>
            <person name="Selwyn J.D."/>
            <person name="Vollmer S.V."/>
        </authorList>
    </citation>
    <scope>NUCLEOTIDE SEQUENCE</scope>
    <source>
        <strain evidence="3">K2</strain>
    </source>
</reference>
<sequence>RPPNVLLIVGNEYQDGVREGRGRTGMRERAAKGEGIFAPDKNDLAATVCPRHRDLFGTRWRRAKGSYGRVLCSIPTALAVHKSPSTTGGCGLTFALSKFLKETHKILLPVKEECGFEVNEDDLTSSLCALTTVDNTVDSVHLTVDTGSSSEEAVCHARIARRRKLNAFLEECNVMPLNQKPMLPWEEASERTRERYVARTSEIITAVLNTVSEENTTCLWNALQSARSIFAALGIDTTTHPSENAYLEALVEAYKNMSGWDTKRQVLSVMSGVASFAAIKEFIPELSRYRYHMATTHSLHLWCRKRKDEDNYRWFNKPFSEGTGFRRVGGQPAKQPGHAVKGDDALPEMSYRSHLFSCPVDACVRVFQRVSGLERHLSLEACSHAVERKTLLDISKEEYAKRLAEGIGAIPTLPCGTKQDPEKVAKDMRRARDESGARLFMIEEFLMPQQITAFFSRLVLHSRQQVDEGEIHEEDISATVEESNFDDVRKNVNQNVNLHHPIIVDQYDICQLVHNKELKKITINMMEKLCMELGLATPNPPVRRRAPYEQALEEAVA</sequence>
<comment type="caution">
    <text evidence="3">The sequence shown here is derived from an EMBL/GenBank/DDBJ whole genome shotgun (WGS) entry which is preliminary data.</text>
</comment>
<dbReference type="PROSITE" id="PS50157">
    <property type="entry name" value="ZINC_FINGER_C2H2_2"/>
    <property type="match status" value="1"/>
</dbReference>
<evidence type="ECO:0000313" key="4">
    <source>
        <dbReference type="Proteomes" id="UP001249851"/>
    </source>
</evidence>
<dbReference type="InterPro" id="IPR013087">
    <property type="entry name" value="Znf_C2H2_type"/>
</dbReference>
<keyword evidence="4" id="KW-1185">Reference proteome</keyword>
<keyword evidence="1" id="KW-0862">Zinc</keyword>
<proteinExistence type="predicted"/>
<organism evidence="3 4">
    <name type="scientific">Acropora cervicornis</name>
    <name type="common">Staghorn coral</name>
    <dbReference type="NCBI Taxonomy" id="6130"/>
    <lineage>
        <taxon>Eukaryota</taxon>
        <taxon>Metazoa</taxon>
        <taxon>Cnidaria</taxon>
        <taxon>Anthozoa</taxon>
        <taxon>Hexacorallia</taxon>
        <taxon>Scleractinia</taxon>
        <taxon>Astrocoeniina</taxon>
        <taxon>Acroporidae</taxon>
        <taxon>Acropora</taxon>
    </lineage>
</organism>
<evidence type="ECO:0000256" key="1">
    <source>
        <dbReference type="PROSITE-ProRule" id="PRU00042"/>
    </source>
</evidence>
<evidence type="ECO:0000313" key="3">
    <source>
        <dbReference type="EMBL" id="KAK2547267.1"/>
    </source>
</evidence>
<dbReference type="EMBL" id="JARQWQ010000196">
    <property type="protein sequence ID" value="KAK2547267.1"/>
    <property type="molecule type" value="Genomic_DNA"/>
</dbReference>
<dbReference type="Proteomes" id="UP001249851">
    <property type="component" value="Unassembled WGS sequence"/>
</dbReference>
<feature type="non-terminal residue" evidence="3">
    <location>
        <position position="1"/>
    </location>
</feature>
<keyword evidence="1" id="KW-0479">Metal-binding</keyword>
<reference evidence="3" key="2">
    <citation type="journal article" date="2023" name="Science">
        <title>Genomic signatures of disease resistance in endangered staghorn corals.</title>
        <authorList>
            <person name="Vollmer S.V."/>
            <person name="Selwyn J.D."/>
            <person name="Despard B.A."/>
            <person name="Roesel C.L."/>
        </authorList>
    </citation>
    <scope>NUCLEOTIDE SEQUENCE</scope>
    <source>
        <strain evidence="3">K2</strain>
    </source>
</reference>
<dbReference type="AlphaFoldDB" id="A0AAD9PQN8"/>
<protein>
    <recommendedName>
        <fullName evidence="2">C2H2-type domain-containing protein</fullName>
    </recommendedName>
</protein>
<feature type="domain" description="C2H2-type" evidence="2">
    <location>
        <begin position="356"/>
        <end position="389"/>
    </location>
</feature>
<feature type="non-terminal residue" evidence="3">
    <location>
        <position position="557"/>
    </location>
</feature>
<accession>A0AAD9PQN8</accession>
<evidence type="ECO:0000259" key="2">
    <source>
        <dbReference type="PROSITE" id="PS50157"/>
    </source>
</evidence>
<keyword evidence="1" id="KW-0863">Zinc-finger</keyword>
<dbReference type="GO" id="GO:0008270">
    <property type="term" value="F:zinc ion binding"/>
    <property type="evidence" value="ECO:0007669"/>
    <property type="project" value="UniProtKB-KW"/>
</dbReference>
<gene>
    <name evidence="3" type="ORF">P5673_032854</name>
</gene>
<name>A0AAD9PQN8_ACRCE</name>